<proteinExistence type="predicted"/>
<dbReference type="RefSeq" id="WP_191844040.1">
    <property type="nucleotide sequence ID" value="NZ_BAAALB010000069.1"/>
</dbReference>
<keyword evidence="3" id="KW-1185">Reference proteome</keyword>
<gene>
    <name evidence="2" type="ORF">Cch02nite_82820</name>
</gene>
<dbReference type="EMBL" id="BONG01000126">
    <property type="protein sequence ID" value="GIF94838.1"/>
    <property type="molecule type" value="Genomic_DNA"/>
</dbReference>
<organism evidence="2 3">
    <name type="scientific">Catellatospora chokoriensis</name>
    <dbReference type="NCBI Taxonomy" id="310353"/>
    <lineage>
        <taxon>Bacteria</taxon>
        <taxon>Bacillati</taxon>
        <taxon>Actinomycetota</taxon>
        <taxon>Actinomycetes</taxon>
        <taxon>Micromonosporales</taxon>
        <taxon>Micromonosporaceae</taxon>
        <taxon>Catellatospora</taxon>
    </lineage>
</organism>
<dbReference type="InterPro" id="IPR041657">
    <property type="entry name" value="HTH_17"/>
</dbReference>
<dbReference type="Pfam" id="PF12728">
    <property type="entry name" value="HTH_17"/>
    <property type="match status" value="1"/>
</dbReference>
<feature type="domain" description="Helix-turn-helix" evidence="1">
    <location>
        <begin position="10"/>
        <end position="61"/>
    </location>
</feature>
<name>A0A8J3K960_9ACTN</name>
<sequence>MAHAVARDPLMKLEEVLEVLGVNKSTFYAWKATGRAPRTIKYPNNKLRIRRSALDKWLAEHEENA</sequence>
<accession>A0A8J3K960</accession>
<dbReference type="InterPro" id="IPR009061">
    <property type="entry name" value="DNA-bd_dom_put_sf"/>
</dbReference>
<dbReference type="SUPFAM" id="SSF46955">
    <property type="entry name" value="Putative DNA-binding domain"/>
    <property type="match status" value="1"/>
</dbReference>
<comment type="caution">
    <text evidence="2">The sequence shown here is derived from an EMBL/GenBank/DDBJ whole genome shotgun (WGS) entry which is preliminary data.</text>
</comment>
<reference evidence="2 3" key="1">
    <citation type="submission" date="2021-01" db="EMBL/GenBank/DDBJ databases">
        <title>Whole genome shotgun sequence of Catellatospora chokoriensis NBRC 107358.</title>
        <authorList>
            <person name="Komaki H."/>
            <person name="Tamura T."/>
        </authorList>
    </citation>
    <scope>NUCLEOTIDE SEQUENCE [LARGE SCALE GENOMIC DNA]</scope>
    <source>
        <strain evidence="2 3">NBRC 107358</strain>
    </source>
</reference>
<protein>
    <recommendedName>
        <fullName evidence="1">Helix-turn-helix domain-containing protein</fullName>
    </recommendedName>
</protein>
<evidence type="ECO:0000313" key="2">
    <source>
        <dbReference type="EMBL" id="GIF94838.1"/>
    </source>
</evidence>
<evidence type="ECO:0000259" key="1">
    <source>
        <dbReference type="Pfam" id="PF12728"/>
    </source>
</evidence>
<dbReference type="AlphaFoldDB" id="A0A8J3K960"/>
<evidence type="ECO:0000313" key="3">
    <source>
        <dbReference type="Proteomes" id="UP000619293"/>
    </source>
</evidence>
<dbReference type="Proteomes" id="UP000619293">
    <property type="component" value="Unassembled WGS sequence"/>
</dbReference>